<feature type="domain" description="Tox-PL" evidence="1">
    <location>
        <begin position="185"/>
        <end position="277"/>
    </location>
</feature>
<protein>
    <recommendedName>
        <fullName evidence="1">Tox-PL domain-containing protein</fullName>
    </recommendedName>
</protein>
<accession>A0A5N6AX42</accession>
<proteinExistence type="predicted"/>
<evidence type="ECO:0000313" key="3">
    <source>
        <dbReference type="Proteomes" id="UP000313066"/>
    </source>
</evidence>
<dbReference type="Pfam" id="PF15644">
    <property type="entry name" value="Gln_amidase"/>
    <property type="match status" value="1"/>
</dbReference>
<evidence type="ECO:0000259" key="1">
    <source>
        <dbReference type="Pfam" id="PF15644"/>
    </source>
</evidence>
<keyword evidence="3" id="KW-1185">Reference proteome</keyword>
<dbReference type="InterPro" id="IPR028908">
    <property type="entry name" value="Tox-PL_dom"/>
</dbReference>
<dbReference type="Proteomes" id="UP000313066">
    <property type="component" value="Unassembled WGS sequence"/>
</dbReference>
<comment type="caution">
    <text evidence="2">The sequence shown here is derived from an EMBL/GenBank/DDBJ whole genome shotgun (WGS) entry which is preliminary data.</text>
</comment>
<sequence length="294" mass="30214">FTGGNPIGIIELDGHAGCTPGEFCNTGRRSASGDIAPEIRPDLPQYQPAGDACGLLCEAQKAAAKQPNSPKPLPFTPPSSLPPALDYAAGLAGGVAPAPNLVCWDAKFCQWQQYGQALSAILRTSDPAINQPPGHSESWTMGAGVSTLLGFGAAAGGTGGPAGAAGDAGAWAGSIRNVNPLGGKNNCVPCALATDSTLGGSPASAINRGPNPAALIEQFYGKSFRPRSIQQIETELGSAGNGSRGIIWGYRGPHRVGHVFNVVNQRGVIRYLDGQSGGAASLDGYRRFYFLRTN</sequence>
<evidence type="ECO:0000313" key="2">
    <source>
        <dbReference type="EMBL" id="KAB8172348.1"/>
    </source>
</evidence>
<organism evidence="2 3">
    <name type="scientific">Microbispora catharanthi</name>
    <dbReference type="NCBI Taxonomy" id="1712871"/>
    <lineage>
        <taxon>Bacteria</taxon>
        <taxon>Bacillati</taxon>
        <taxon>Actinomycetota</taxon>
        <taxon>Actinomycetes</taxon>
        <taxon>Streptosporangiales</taxon>
        <taxon>Streptosporangiaceae</taxon>
        <taxon>Microbispora</taxon>
    </lineage>
</organism>
<dbReference type="EMBL" id="VDMA02000057">
    <property type="protein sequence ID" value="KAB8172348.1"/>
    <property type="molecule type" value="Genomic_DNA"/>
</dbReference>
<gene>
    <name evidence="2" type="ORF">FH610_042415</name>
</gene>
<feature type="non-terminal residue" evidence="2">
    <location>
        <position position="1"/>
    </location>
</feature>
<name>A0A5N6AX42_9ACTN</name>
<reference evidence="2 3" key="1">
    <citation type="submission" date="2019-10" db="EMBL/GenBank/DDBJ databases">
        <title>Nonomuraea sp. nov., isolated from Phyllanthus amarus.</title>
        <authorList>
            <person name="Klykleung N."/>
            <person name="Tanasupawat S."/>
        </authorList>
    </citation>
    <scope>NUCLEOTIDE SEQUENCE [LARGE SCALE GENOMIC DNA]</scope>
    <source>
        <strain evidence="2 3">CR1-09</strain>
    </source>
</reference>
<dbReference type="AlphaFoldDB" id="A0A5N6AX42"/>